<keyword evidence="5" id="KW-1185">Reference proteome</keyword>
<dbReference type="Pfam" id="PF12816">
    <property type="entry name" value="TPR_Vps8"/>
    <property type="match status" value="1"/>
</dbReference>
<reference evidence="4 5" key="1">
    <citation type="submission" date="2024-02" db="EMBL/GenBank/DDBJ databases">
        <authorList>
            <person name="Chen Y."/>
            <person name="Shah S."/>
            <person name="Dougan E. K."/>
            <person name="Thang M."/>
            <person name="Chan C."/>
        </authorList>
    </citation>
    <scope>NUCLEOTIDE SEQUENCE [LARGE SCALE GENOMIC DNA]</scope>
</reference>
<feature type="compositionally biased region" description="Basic and acidic residues" evidence="2">
    <location>
        <begin position="272"/>
        <end position="284"/>
    </location>
</feature>
<dbReference type="SMART" id="SM00320">
    <property type="entry name" value="WD40"/>
    <property type="match status" value="2"/>
</dbReference>
<dbReference type="Pfam" id="PF23410">
    <property type="entry name" value="Beta-prop_VPS8"/>
    <property type="match status" value="1"/>
</dbReference>
<evidence type="ECO:0000313" key="4">
    <source>
        <dbReference type="EMBL" id="CAK9061682.1"/>
    </source>
</evidence>
<feature type="compositionally biased region" description="Polar residues" evidence="2">
    <location>
        <begin position="652"/>
        <end position="666"/>
    </location>
</feature>
<evidence type="ECO:0000259" key="3">
    <source>
        <dbReference type="Pfam" id="PF12816"/>
    </source>
</evidence>
<feature type="compositionally biased region" description="Basic and acidic residues" evidence="2">
    <location>
        <begin position="321"/>
        <end position="351"/>
    </location>
</feature>
<dbReference type="InterPro" id="IPR001680">
    <property type="entry name" value="WD40_rpt"/>
</dbReference>
<feature type="region of interest" description="Disordered" evidence="2">
    <location>
        <begin position="261"/>
        <end position="351"/>
    </location>
</feature>
<evidence type="ECO:0000256" key="1">
    <source>
        <dbReference type="ARBA" id="ARBA00009422"/>
    </source>
</evidence>
<dbReference type="Proteomes" id="UP001642484">
    <property type="component" value="Unassembled WGS sequence"/>
</dbReference>
<dbReference type="PANTHER" id="PTHR12616">
    <property type="entry name" value="VACUOLAR PROTEIN SORTING VPS41"/>
    <property type="match status" value="1"/>
</dbReference>
<dbReference type="Pfam" id="PF23556">
    <property type="entry name" value="TPR_Vps41"/>
    <property type="match status" value="1"/>
</dbReference>
<dbReference type="InterPro" id="IPR036322">
    <property type="entry name" value="WD40_repeat_dom_sf"/>
</dbReference>
<evidence type="ECO:0000256" key="2">
    <source>
        <dbReference type="SAM" id="MobiDB-lite"/>
    </source>
</evidence>
<accession>A0ABP0NFM6</accession>
<feature type="region of interest" description="Disordered" evidence="2">
    <location>
        <begin position="624"/>
        <end position="671"/>
    </location>
</feature>
<feature type="compositionally biased region" description="Basic residues" evidence="2">
    <location>
        <begin position="294"/>
        <end position="306"/>
    </location>
</feature>
<comment type="similarity">
    <text evidence="1">Belongs to the VPS8 family.</text>
</comment>
<evidence type="ECO:0000313" key="5">
    <source>
        <dbReference type="Proteomes" id="UP001642484"/>
    </source>
</evidence>
<protein>
    <recommendedName>
        <fullName evidence="3">Vacuolar protein sorting-associated protein 8 central domain-containing protein</fullName>
    </recommendedName>
</protein>
<dbReference type="InterPro" id="IPR015943">
    <property type="entry name" value="WD40/YVTN_repeat-like_dom_sf"/>
</dbReference>
<proteinExistence type="inferred from homology"/>
<comment type="caution">
    <text evidence="4">The sequence shown here is derived from an EMBL/GenBank/DDBJ whole genome shotgun (WGS) entry which is preliminary data.</text>
</comment>
<organism evidence="4 5">
    <name type="scientific">Durusdinium trenchii</name>
    <dbReference type="NCBI Taxonomy" id="1381693"/>
    <lineage>
        <taxon>Eukaryota</taxon>
        <taxon>Sar</taxon>
        <taxon>Alveolata</taxon>
        <taxon>Dinophyceae</taxon>
        <taxon>Suessiales</taxon>
        <taxon>Symbiodiniaceae</taxon>
        <taxon>Durusdinium</taxon>
    </lineage>
</organism>
<dbReference type="InterPro" id="IPR025941">
    <property type="entry name" value="Vps8_central_dom"/>
</dbReference>
<dbReference type="InterPro" id="IPR045111">
    <property type="entry name" value="Vps41/Vps8"/>
</dbReference>
<name>A0ABP0NFM6_9DINO</name>
<sequence length="1929" mass="213200">MALSSLLDSEATFCQQADECGLSEPWVTSLKNNGVATFAKLSFAITSPGTVASDDQVTRFMTNLRPGVVATIADLSAFKRILFESQTLMIYRLKSAAKGDDMPPKRMPAPEHDARLALQRQHLRGLDISGPLEPAHSLYDMCAQMVERNSKCLSRQQELMGANPEKELQLDASKTGLIIKEQPITQEISLTSDLALFQAMQRRALAMDLANLATYEAFVRLSETFTGSLKVMPTAGKPLDPMIEKLENDVSVTYFMLPVPIQSNSSNVSDSNKTDKKRQAEASSEKPQPNKFTKNTKGKGKGKNKKREPVPAGLKGMRSRTRQERAVSPDPARKRPSHEMENERADSSEHVKPDFGSSGYFCIELFCGSGNLTFAMKHFFPDSFGVDHKVAKQRVKVICLDLTRKDHQALAIDCMGYFRNMLVGAFRSALWNSIEGTLQTARWPDGLPGVSGVNLARLRAANRLYRFMSELILTLDRLRITWTVENPWTSLLWLTSYWKSVDEQLKAEYTPQLAKALATTILEAIAGTLKLPNVSQALGDVDSGVAATGERLTACEVSSAHLKRSLTVDELLAESSSDDEHVANEAKDGKGQEAFAKQGTDVSMQQPAAAPTLEEVLAQVDLSEDEDDVGPIAKPSEVPEARSKLNPGKSGQEISSAESQEQTGVKSGQKVGLDELLAMGSDSSSDERPPSDALSDKAKMKIEQQPRAPPPASTQRGQSEGDETQAFFEAPFEWCLEHERSLLCADSIPADEREPLQSGSGAASKTTLASSTLIEAARIPRLVEVKPCAELRRFLAQEAGLPTCVTASNKLVGVGTLRGAVVLLDNKLQDIPAKPQVLSPGEEASAVTSAAFSVDGGSLLVGHKSGQVSLWDLASHKVSCVVQDVHSSPVLSLAFCRPSWQYALSADAKGSVYFISFFTGTFGRLDFEKQLLLEQSSNIGVTLRVLPLQASSQQNHPADSHCLVALCASSATVLLTLHPSASVVQKIQYNAKDASWVPDVTWLRLESQDLAQPAEAHVTDPQLCVAYGQTIHIMRVSYGMNETKGKEDFKVTLIGRYNWGSPIRGLASFNDNVIGVLDGANRLSVVQLPHAEPRPSTVQLSPVHSEDITNWSLVFHTIPVDGREMRSHHGALSVFRGRSRTLYICGMKEVWSFQIGRWGQHIESVVARNDWPTALDVLLALRRGSLPPLLDFPHAMASRQKAVESRITQVIQSYLVNTLRPEAARLQVRQICSTAINVCVESQLWPVLYKTVFECFKATGHMNIYCAALEPFILHGRIPRKEMDSEVLSSILQSYALPLEEEEQASQQASKNGAGIKFRDLDHCPELFPVARRLQQLVLCVDVSRLDLNLAIRLFTQHRLWTALVHVYCALGDYVSPLELLVGECTQLAKRCSGDSSPQEAPLLQCLLVRKLFFFIHRCFELRAFPLEPKDTLGLVQPPPNAITDLLACIFKTPEPSKAPPMFLRLLRLSSFAFFQTLSALFTSPSAGRAMQDQAAAGKVSWWKEEQHSLLKTLFELIESSLEVARKQCAQDGNPLPEHTEKEFLWFVARSLPRARAQLPIQKVMQVVDQVLATSQGTRHRKIEQLLIGVLASQDCFDDEHSAVVITKAMTGFWGLASWLHERSGEYGKALDCRLQDRELREQIFEYIIAKLAEELNPVLIEATLQRLQALVDVDNELCSLMLCEQFAHVPDHSSVLESLKPYPQMEMRYLEALLNRWAGVADRQAFFNKHVVRYIDLLCQHFPSAVLPFILENEALPLRECLELCSRYRVTDASVHLLERTGDFASVLQLVLGDYQEAIDKLCACFGGLGDRGDRAAVSKAVKRLLASQDAAGRSAEAWWDGLAEAQKCMSLLQNVYDLSSRNSNIMTEAQLEAQWQSSLSINGKAESLDEELWFGILGFTVRKQAVYLVYCIPFPSDGCHPLQGKPV</sequence>
<dbReference type="Gene3D" id="2.130.10.10">
    <property type="entry name" value="YVTN repeat-like/Quinoprotein amine dehydrogenase"/>
    <property type="match status" value="1"/>
</dbReference>
<feature type="domain" description="Vacuolar protein sorting-associated protein 8 central" evidence="3">
    <location>
        <begin position="1332"/>
        <end position="1429"/>
    </location>
</feature>
<dbReference type="PANTHER" id="PTHR12616:SF8">
    <property type="entry name" value="VACUOLAR PROTEIN SORTING-ASSOCIATED PROTEIN 8 HOMOLOG"/>
    <property type="match status" value="1"/>
</dbReference>
<gene>
    <name evidence="4" type="ORF">CCMP2556_LOCUS30320</name>
</gene>
<feature type="region of interest" description="Disordered" evidence="2">
    <location>
        <begin position="701"/>
        <end position="723"/>
    </location>
</feature>
<dbReference type="EMBL" id="CAXAMN010021629">
    <property type="protein sequence ID" value="CAK9061682.1"/>
    <property type="molecule type" value="Genomic_DNA"/>
</dbReference>
<dbReference type="SUPFAM" id="SSF50978">
    <property type="entry name" value="WD40 repeat-like"/>
    <property type="match status" value="1"/>
</dbReference>
<feature type="compositionally biased region" description="Polar residues" evidence="2">
    <location>
        <begin position="261"/>
        <end position="271"/>
    </location>
</feature>